<evidence type="ECO:0000256" key="1">
    <source>
        <dbReference type="ARBA" id="ARBA00022553"/>
    </source>
</evidence>
<dbReference type="Gene3D" id="3.40.50.2300">
    <property type="match status" value="1"/>
</dbReference>
<dbReference type="PANTHER" id="PTHR45566:SF1">
    <property type="entry name" value="HTH-TYPE TRANSCRIPTIONAL REGULATOR YHJB-RELATED"/>
    <property type="match status" value="1"/>
</dbReference>
<feature type="domain" description="Response regulatory" evidence="5">
    <location>
        <begin position="3"/>
        <end position="119"/>
    </location>
</feature>
<keyword evidence="2" id="KW-0238">DNA-binding</keyword>
<dbReference type="Proteomes" id="UP001465153">
    <property type="component" value="Unassembled WGS sequence"/>
</dbReference>
<dbReference type="SMART" id="SM00421">
    <property type="entry name" value="HTH_LUXR"/>
    <property type="match status" value="1"/>
</dbReference>
<evidence type="ECO:0000259" key="5">
    <source>
        <dbReference type="PROSITE" id="PS50110"/>
    </source>
</evidence>
<dbReference type="InterPro" id="IPR001789">
    <property type="entry name" value="Sig_transdc_resp-reg_receiver"/>
</dbReference>
<dbReference type="InterPro" id="IPR000792">
    <property type="entry name" value="Tscrpt_reg_LuxR_C"/>
</dbReference>
<keyword evidence="7" id="KW-1185">Reference proteome</keyword>
<sequence length="204" mass="22522">MYQIIIADDHPLFRRALTEALAETNVPHFVTECETFEETFDAVGRLNPDLLLLDLKMPDQGGLFGLMQIRAEFPQVAVAVVSASEDTHIIHTVQQSGALGFIPKSSKIDALVNALKTVLDGNLSFPDHADTGDSEMARKLASLTPQQLRVLQLIADGALNKQIGYTLDIKETTVKSHISDIFRKLDIYNRTQAALLVQQLDIPD</sequence>
<dbReference type="Pfam" id="PF00196">
    <property type="entry name" value="GerE"/>
    <property type="match status" value="1"/>
</dbReference>
<proteinExistence type="predicted"/>
<evidence type="ECO:0000256" key="2">
    <source>
        <dbReference type="ARBA" id="ARBA00023125"/>
    </source>
</evidence>
<keyword evidence="1 3" id="KW-0597">Phosphoprotein</keyword>
<dbReference type="PROSITE" id="PS50110">
    <property type="entry name" value="RESPONSE_REGULATORY"/>
    <property type="match status" value="1"/>
</dbReference>
<reference evidence="6 7" key="1">
    <citation type="submission" date="2024-04" db="EMBL/GenBank/DDBJ databases">
        <title>Draft genome sequence of Sessilibacter corallicola NBRC 116591.</title>
        <authorList>
            <person name="Miyakawa T."/>
            <person name="Kusuya Y."/>
            <person name="Miura T."/>
        </authorList>
    </citation>
    <scope>NUCLEOTIDE SEQUENCE [LARGE SCALE GENOMIC DNA]</scope>
    <source>
        <strain evidence="6 7">KU-00831-HH</strain>
    </source>
</reference>
<evidence type="ECO:0000313" key="7">
    <source>
        <dbReference type="Proteomes" id="UP001465153"/>
    </source>
</evidence>
<dbReference type="InterPro" id="IPR058245">
    <property type="entry name" value="NreC/VraR/RcsB-like_REC"/>
</dbReference>
<dbReference type="Pfam" id="PF00072">
    <property type="entry name" value="Response_reg"/>
    <property type="match status" value="1"/>
</dbReference>
<gene>
    <name evidence="6" type="ORF">NBRC116591_18030</name>
</gene>
<evidence type="ECO:0000256" key="3">
    <source>
        <dbReference type="PROSITE-ProRule" id="PRU00169"/>
    </source>
</evidence>
<feature type="modified residue" description="4-aspartylphosphate" evidence="3">
    <location>
        <position position="54"/>
    </location>
</feature>
<accession>A0ABQ0A8L8</accession>
<protein>
    <submittedName>
        <fullName evidence="6">Response regulator transcription factor</fullName>
    </submittedName>
</protein>
<feature type="domain" description="HTH luxR-type" evidence="4">
    <location>
        <begin position="136"/>
        <end position="201"/>
    </location>
</feature>
<dbReference type="InterPro" id="IPR011006">
    <property type="entry name" value="CheY-like_superfamily"/>
</dbReference>
<dbReference type="SUPFAM" id="SSF46894">
    <property type="entry name" value="C-terminal effector domain of the bipartite response regulators"/>
    <property type="match status" value="1"/>
</dbReference>
<comment type="caution">
    <text evidence="6">The sequence shown here is derived from an EMBL/GenBank/DDBJ whole genome shotgun (WGS) entry which is preliminary data.</text>
</comment>
<dbReference type="PRINTS" id="PR00038">
    <property type="entry name" value="HTHLUXR"/>
</dbReference>
<dbReference type="RefSeq" id="WP_233090802.1">
    <property type="nucleotide sequence ID" value="NZ_BAABWN010000005.1"/>
</dbReference>
<evidence type="ECO:0000259" key="4">
    <source>
        <dbReference type="PROSITE" id="PS50043"/>
    </source>
</evidence>
<dbReference type="CDD" id="cd06170">
    <property type="entry name" value="LuxR_C_like"/>
    <property type="match status" value="1"/>
</dbReference>
<organism evidence="6 7">
    <name type="scientific">Sessilibacter corallicola</name>
    <dbReference type="NCBI Taxonomy" id="2904075"/>
    <lineage>
        <taxon>Bacteria</taxon>
        <taxon>Pseudomonadati</taxon>
        <taxon>Pseudomonadota</taxon>
        <taxon>Gammaproteobacteria</taxon>
        <taxon>Cellvibrionales</taxon>
        <taxon>Cellvibrionaceae</taxon>
        <taxon>Sessilibacter</taxon>
    </lineage>
</organism>
<dbReference type="CDD" id="cd17535">
    <property type="entry name" value="REC_NarL-like"/>
    <property type="match status" value="1"/>
</dbReference>
<dbReference type="PANTHER" id="PTHR45566">
    <property type="entry name" value="HTH-TYPE TRANSCRIPTIONAL REGULATOR YHJB-RELATED"/>
    <property type="match status" value="1"/>
</dbReference>
<dbReference type="EMBL" id="BAABWN010000005">
    <property type="protein sequence ID" value="GAA6167992.1"/>
    <property type="molecule type" value="Genomic_DNA"/>
</dbReference>
<dbReference type="InterPro" id="IPR051015">
    <property type="entry name" value="EvgA-like"/>
</dbReference>
<dbReference type="PROSITE" id="PS50043">
    <property type="entry name" value="HTH_LUXR_2"/>
    <property type="match status" value="1"/>
</dbReference>
<evidence type="ECO:0000313" key="6">
    <source>
        <dbReference type="EMBL" id="GAA6167992.1"/>
    </source>
</evidence>
<dbReference type="SUPFAM" id="SSF52172">
    <property type="entry name" value="CheY-like"/>
    <property type="match status" value="1"/>
</dbReference>
<dbReference type="SMART" id="SM00448">
    <property type="entry name" value="REC"/>
    <property type="match status" value="1"/>
</dbReference>
<dbReference type="InterPro" id="IPR016032">
    <property type="entry name" value="Sig_transdc_resp-reg_C-effctor"/>
</dbReference>
<name>A0ABQ0A8L8_9GAMM</name>